<dbReference type="PANTHER" id="PTHR39465">
    <property type="entry name" value="DNA LIGASE D, 3'-PHOSPHOESTERASE DOMAIN"/>
    <property type="match status" value="1"/>
</dbReference>
<dbReference type="InterPro" id="IPR014144">
    <property type="entry name" value="LigD_PE_domain"/>
</dbReference>
<feature type="region of interest" description="Disordered" evidence="1">
    <location>
        <begin position="1"/>
        <end position="25"/>
    </location>
</feature>
<reference evidence="4" key="3">
    <citation type="submission" date="2023-09" db="EMBL/GenBank/DDBJ databases">
        <authorList>
            <person name="Schober I."/>
            <person name="Bunk B."/>
        </authorList>
    </citation>
    <scope>NUCLEOTIDE SEQUENCE</scope>
    <source>
        <strain evidence="4">DSM 103800</strain>
    </source>
</reference>
<name>A0A1L7ABS1_9PROT</name>
<evidence type="ECO:0000313" key="4">
    <source>
        <dbReference type="EMBL" id="MDT8330242.1"/>
    </source>
</evidence>
<feature type="domain" description="DNA ligase D 3'-phosphoesterase" evidence="2">
    <location>
        <begin position="39"/>
        <end position="143"/>
    </location>
</feature>
<keyword evidence="6" id="KW-1185">Reference proteome</keyword>
<dbReference type="Proteomes" id="UP001258945">
    <property type="component" value="Unassembled WGS sequence"/>
</dbReference>
<evidence type="ECO:0000313" key="6">
    <source>
        <dbReference type="Proteomes" id="UP001258945"/>
    </source>
</evidence>
<dbReference type="PANTHER" id="PTHR39465:SF1">
    <property type="entry name" value="DNA LIGASE D 3'-PHOSPHOESTERASE DOMAIN-CONTAINING PROTEIN"/>
    <property type="match status" value="1"/>
</dbReference>
<proteinExistence type="predicted"/>
<dbReference type="AlphaFoldDB" id="A0A1L7ABS1"/>
<reference evidence="3 5" key="1">
    <citation type="submission" date="2016-05" db="EMBL/GenBank/DDBJ databases">
        <title>Complete Genome and Methylome Analysis of Psychrotrophic Bacterial Isolates from Antarctic Lake Untersee.</title>
        <authorList>
            <person name="Fomenkov A."/>
            <person name="Akimov V.N."/>
            <person name="Vasilyeva L.V."/>
            <person name="Andersen D."/>
            <person name="Vincze T."/>
            <person name="Roberts R.J."/>
        </authorList>
    </citation>
    <scope>NUCLEOTIDE SEQUENCE [LARGE SCALE GENOMIC DNA]</scope>
    <source>
        <strain evidence="3 5">U14-5</strain>
    </source>
</reference>
<dbReference type="EMBL" id="CP015583">
    <property type="protein sequence ID" value="APT56089.1"/>
    <property type="molecule type" value="Genomic_DNA"/>
</dbReference>
<gene>
    <name evidence="3" type="ORF">RGI145_02125</name>
    <name evidence="4" type="ORF">RQ831_04200</name>
</gene>
<dbReference type="Proteomes" id="UP000185494">
    <property type="component" value="Chromosome 1"/>
</dbReference>
<evidence type="ECO:0000313" key="3">
    <source>
        <dbReference type="EMBL" id="APT56089.1"/>
    </source>
</evidence>
<keyword evidence="4" id="KW-0436">Ligase</keyword>
<evidence type="ECO:0000313" key="5">
    <source>
        <dbReference type="Proteomes" id="UP000185494"/>
    </source>
</evidence>
<reference evidence="4 6" key="2">
    <citation type="journal article" date="2019" name="Microb. Pathog.">
        <title>Comparison of VITEK 2, MALDI-TOF MS, 16S rRNA gene sequencing, and whole-genome sequencing for identification of Roseomonas mucosa.</title>
        <authorList>
            <person name="Rudolph W.W."/>
            <person name="Gunzer F."/>
            <person name="Trauth M."/>
            <person name="Bunk B."/>
            <person name="Bigge R."/>
            <person name="Schrottner P."/>
        </authorList>
    </citation>
    <scope>NUCLEOTIDE SEQUENCE [LARGE SCALE GENOMIC DNA]</scope>
    <source>
        <strain evidence="4 6">DSM 103800</strain>
    </source>
</reference>
<dbReference type="KEGG" id="rgi:RGI145_02125"/>
<organism evidence="3 5">
    <name type="scientific">Roseomonas gilardii</name>
    <dbReference type="NCBI Taxonomy" id="257708"/>
    <lineage>
        <taxon>Bacteria</taxon>
        <taxon>Pseudomonadati</taxon>
        <taxon>Pseudomonadota</taxon>
        <taxon>Alphaproteobacteria</taxon>
        <taxon>Acetobacterales</taxon>
        <taxon>Roseomonadaceae</taxon>
        <taxon>Roseomonas</taxon>
    </lineage>
</organism>
<dbReference type="NCBIfam" id="TIGR02777">
    <property type="entry name" value="LigD_PE_dom"/>
    <property type="match status" value="1"/>
</dbReference>
<feature type="compositionally biased region" description="Basic and acidic residues" evidence="1">
    <location>
        <begin position="1"/>
        <end position="18"/>
    </location>
</feature>
<dbReference type="Pfam" id="PF13298">
    <property type="entry name" value="LigD_N"/>
    <property type="match status" value="1"/>
</dbReference>
<sequence>MTDRDPLTRYRQKRDFRQTPEPAGVIRHGGRPTGLFVVQKHDATRLHYDFRLELDGVLKSWAVTRGPSLDPEEKRLAVEVEDHPLDYGGFEGVIGSGYGAGTVLLWDRGSWEPLSEDPAADLAGGRLHLRLHGTRLKGGWHLVLMRGRGRGTRRNWLLIKDRDEEARPGSGDALLREATTSVLSGRDLAQIATGAPAPG</sequence>
<dbReference type="GO" id="GO:0016874">
    <property type="term" value="F:ligase activity"/>
    <property type="evidence" value="ECO:0007669"/>
    <property type="project" value="UniProtKB-KW"/>
</dbReference>
<dbReference type="EMBL" id="JAVVDO010000004">
    <property type="protein sequence ID" value="MDT8330242.1"/>
    <property type="molecule type" value="Genomic_DNA"/>
</dbReference>
<dbReference type="eggNOG" id="COG1793">
    <property type="taxonomic scope" value="Bacteria"/>
</dbReference>
<evidence type="ECO:0000259" key="2">
    <source>
        <dbReference type="Pfam" id="PF13298"/>
    </source>
</evidence>
<dbReference type="STRING" id="257708.RGI145_02125"/>
<dbReference type="RefSeq" id="WP_075797044.1">
    <property type="nucleotide sequence ID" value="NZ_CP015583.1"/>
</dbReference>
<accession>A0A1L7ABS1</accession>
<evidence type="ECO:0000256" key="1">
    <source>
        <dbReference type="SAM" id="MobiDB-lite"/>
    </source>
</evidence>
<protein>
    <submittedName>
        <fullName evidence="4">DNA polymerase ligase N-terminal domain-containing protein</fullName>
    </submittedName>
</protein>